<evidence type="ECO:0000256" key="4">
    <source>
        <dbReference type="ARBA" id="ARBA00022692"/>
    </source>
</evidence>
<evidence type="ECO:0000313" key="11">
    <source>
        <dbReference type="Proteomes" id="UP000280726"/>
    </source>
</evidence>
<dbReference type="PROSITE" id="PS50850">
    <property type="entry name" value="MFS"/>
    <property type="match status" value="1"/>
</dbReference>
<evidence type="ECO:0000313" key="10">
    <source>
        <dbReference type="EMBL" id="RPF28750.1"/>
    </source>
</evidence>
<evidence type="ECO:0000259" key="9">
    <source>
        <dbReference type="PROSITE" id="PS50850"/>
    </source>
</evidence>
<evidence type="ECO:0000256" key="6">
    <source>
        <dbReference type="ARBA" id="ARBA00023136"/>
    </source>
</evidence>
<evidence type="ECO:0000256" key="7">
    <source>
        <dbReference type="SAM" id="MobiDB-lite"/>
    </source>
</evidence>
<dbReference type="Pfam" id="PF07690">
    <property type="entry name" value="MFS_1"/>
    <property type="match status" value="1"/>
</dbReference>
<dbReference type="AlphaFoldDB" id="A0A3N4ZBV0"/>
<dbReference type="OrthoDB" id="4350200at2"/>
<dbReference type="Gene3D" id="1.20.1250.20">
    <property type="entry name" value="MFS general substrate transporter like domains"/>
    <property type="match status" value="1"/>
</dbReference>
<dbReference type="EMBL" id="RKRA01000001">
    <property type="protein sequence ID" value="RPF28750.1"/>
    <property type="molecule type" value="Genomic_DNA"/>
</dbReference>
<feature type="transmembrane region" description="Helical" evidence="8">
    <location>
        <begin position="21"/>
        <end position="40"/>
    </location>
</feature>
<gene>
    <name evidence="10" type="ORF">EDD32_3293</name>
</gene>
<keyword evidence="3" id="KW-0813">Transport</keyword>
<keyword evidence="6 8" id="KW-0472">Membrane</keyword>
<accession>A0A3N4ZBV0</accession>
<feature type="transmembrane region" description="Helical" evidence="8">
    <location>
        <begin position="271"/>
        <end position="292"/>
    </location>
</feature>
<comment type="similarity">
    <text evidence="2">Belongs to the major facilitator superfamily.</text>
</comment>
<dbReference type="InterPro" id="IPR036259">
    <property type="entry name" value="MFS_trans_sf"/>
</dbReference>
<keyword evidence="4 8" id="KW-0812">Transmembrane</keyword>
<sequence length="424" mass="42206">MTDPRQPATGTRASPRLFDRFSVGMYSAFLLWNWLLYAYGPAVQLLGADLGFSAAAIGLHGVALAVGTALAGVCLPVAVRALGRRGALLCGATTVALGAVGLTALSDLPGTMGATVVLALGGNLAIAAAQAGLVVHHTVNSAASVSTANGLGTLVGLFGPLLIGASVAVGWGWRPVVLVTVPVAIAVAVLWVRMPALPALTPRPTWTSPRGRGAATPASLTPETGAKAPDRTRNPLPAAGWWFLLAALMGVAIENATTFWALTLLVERTGAGAGLAAAAGAAFVAGMATSRLTSRVVTAGRSPATVVVGAFVVTVAGWLVLWLSTAPAVAMVGLALAGMGCGLLYPLSASLLLSTARGSTDAAQGVIMLAIGVAVGVVPFALGVLAGLFGVHTAFLLVPGLAAAGLAATRLGTRQMRGSPARAT</sequence>
<feature type="domain" description="Major facilitator superfamily (MFS) profile" evidence="9">
    <location>
        <begin position="21"/>
        <end position="417"/>
    </location>
</feature>
<proteinExistence type="inferred from homology"/>
<feature type="transmembrane region" description="Helical" evidence="8">
    <location>
        <begin position="112"/>
        <end position="135"/>
    </location>
</feature>
<comment type="subcellular location">
    <subcellularLocation>
        <location evidence="1">Cell membrane</location>
        <topology evidence="1">Multi-pass membrane protein</topology>
    </subcellularLocation>
</comment>
<dbReference type="GO" id="GO:0022857">
    <property type="term" value="F:transmembrane transporter activity"/>
    <property type="evidence" value="ECO:0007669"/>
    <property type="project" value="InterPro"/>
</dbReference>
<organism evidence="10 11">
    <name type="scientific">Georgenia muralis</name>
    <dbReference type="NCBI Taxonomy" id="154117"/>
    <lineage>
        <taxon>Bacteria</taxon>
        <taxon>Bacillati</taxon>
        <taxon>Actinomycetota</taxon>
        <taxon>Actinomycetes</taxon>
        <taxon>Micrococcales</taxon>
        <taxon>Bogoriellaceae</taxon>
        <taxon>Georgenia</taxon>
    </lineage>
</organism>
<keyword evidence="11" id="KW-1185">Reference proteome</keyword>
<feature type="region of interest" description="Disordered" evidence="7">
    <location>
        <begin position="202"/>
        <end position="231"/>
    </location>
</feature>
<evidence type="ECO:0000256" key="3">
    <source>
        <dbReference type="ARBA" id="ARBA00022448"/>
    </source>
</evidence>
<feature type="transmembrane region" description="Helical" evidence="8">
    <location>
        <begin position="86"/>
        <end position="106"/>
    </location>
</feature>
<dbReference type="SUPFAM" id="SSF103473">
    <property type="entry name" value="MFS general substrate transporter"/>
    <property type="match status" value="1"/>
</dbReference>
<feature type="transmembrane region" description="Helical" evidence="8">
    <location>
        <begin position="365"/>
        <end position="388"/>
    </location>
</feature>
<reference evidence="10 11" key="1">
    <citation type="submission" date="2018-11" db="EMBL/GenBank/DDBJ databases">
        <title>Sequencing the genomes of 1000 actinobacteria strains.</title>
        <authorList>
            <person name="Klenk H.-P."/>
        </authorList>
    </citation>
    <scope>NUCLEOTIDE SEQUENCE [LARGE SCALE GENOMIC DNA]</scope>
    <source>
        <strain evidence="10 11">DSM 14418</strain>
    </source>
</reference>
<protein>
    <submittedName>
        <fullName evidence="10">Fucose permease</fullName>
    </submittedName>
</protein>
<dbReference type="PANTHER" id="PTHR23514">
    <property type="entry name" value="BYPASS OF STOP CODON PROTEIN 6"/>
    <property type="match status" value="1"/>
</dbReference>
<feature type="transmembrane region" description="Helical" evidence="8">
    <location>
        <begin position="52"/>
        <end position="79"/>
    </location>
</feature>
<dbReference type="InterPro" id="IPR011701">
    <property type="entry name" value="MFS"/>
</dbReference>
<evidence type="ECO:0000256" key="1">
    <source>
        <dbReference type="ARBA" id="ARBA00004651"/>
    </source>
</evidence>
<feature type="transmembrane region" description="Helical" evidence="8">
    <location>
        <begin position="175"/>
        <end position="194"/>
    </location>
</feature>
<dbReference type="InterPro" id="IPR020846">
    <property type="entry name" value="MFS_dom"/>
</dbReference>
<keyword evidence="5 8" id="KW-1133">Transmembrane helix</keyword>
<evidence type="ECO:0000256" key="2">
    <source>
        <dbReference type="ARBA" id="ARBA00008335"/>
    </source>
</evidence>
<evidence type="ECO:0000256" key="5">
    <source>
        <dbReference type="ARBA" id="ARBA00022989"/>
    </source>
</evidence>
<dbReference type="RefSeq" id="WP_123919185.1">
    <property type="nucleotide sequence ID" value="NZ_RKRA01000001.1"/>
</dbReference>
<feature type="transmembrane region" description="Helical" evidence="8">
    <location>
        <begin position="147"/>
        <end position="169"/>
    </location>
</feature>
<feature type="transmembrane region" description="Helical" evidence="8">
    <location>
        <begin position="329"/>
        <end position="353"/>
    </location>
</feature>
<dbReference type="Proteomes" id="UP000280726">
    <property type="component" value="Unassembled WGS sequence"/>
</dbReference>
<name>A0A3N4ZBV0_9MICO</name>
<dbReference type="InterPro" id="IPR051788">
    <property type="entry name" value="MFS_Transporter"/>
</dbReference>
<comment type="caution">
    <text evidence="10">The sequence shown here is derived from an EMBL/GenBank/DDBJ whole genome shotgun (WGS) entry which is preliminary data.</text>
</comment>
<feature type="transmembrane region" description="Helical" evidence="8">
    <location>
        <begin position="394"/>
        <end position="412"/>
    </location>
</feature>
<dbReference type="PANTHER" id="PTHR23514:SF3">
    <property type="entry name" value="BYPASS OF STOP CODON PROTEIN 6"/>
    <property type="match status" value="1"/>
</dbReference>
<feature type="transmembrane region" description="Helical" evidence="8">
    <location>
        <begin position="241"/>
        <end position="265"/>
    </location>
</feature>
<dbReference type="GO" id="GO:0005886">
    <property type="term" value="C:plasma membrane"/>
    <property type="evidence" value="ECO:0007669"/>
    <property type="project" value="UniProtKB-SubCell"/>
</dbReference>
<evidence type="ECO:0000256" key="8">
    <source>
        <dbReference type="SAM" id="Phobius"/>
    </source>
</evidence>
<feature type="transmembrane region" description="Helical" evidence="8">
    <location>
        <begin position="304"/>
        <end position="323"/>
    </location>
</feature>